<proteinExistence type="predicted"/>
<organism evidence="1 2">
    <name type="scientific">Bradyrhizobium vignae</name>
    <dbReference type="NCBI Taxonomy" id="1549949"/>
    <lineage>
        <taxon>Bacteria</taxon>
        <taxon>Pseudomonadati</taxon>
        <taxon>Pseudomonadota</taxon>
        <taxon>Alphaproteobacteria</taxon>
        <taxon>Hyphomicrobiales</taxon>
        <taxon>Nitrobacteraceae</taxon>
        <taxon>Bradyrhizobium</taxon>
    </lineage>
</organism>
<keyword evidence="2" id="KW-1185">Reference proteome</keyword>
<sequence length="92" mass="10544">MRRLLHQDVELSASIADDPDLPTLHDCALQTMDRILFKSIACQESALHGLGHWHRDYREKVSHIIDRFCEAHSGIDPRCRATWEIAPRIASV</sequence>
<evidence type="ECO:0000313" key="2">
    <source>
        <dbReference type="Proteomes" id="UP000669317"/>
    </source>
</evidence>
<dbReference type="EMBL" id="JAGIKT010000155">
    <property type="protein sequence ID" value="MBP0116549.1"/>
    <property type="molecule type" value="Genomic_DNA"/>
</dbReference>
<evidence type="ECO:0000313" key="1">
    <source>
        <dbReference type="EMBL" id="MBP0116549.1"/>
    </source>
</evidence>
<reference evidence="1 2" key="1">
    <citation type="submission" date="2021-03" db="EMBL/GenBank/DDBJ databases">
        <title>Genome Sequence of Bradyrhizobium vignae strain ISRA400.</title>
        <authorList>
            <person name="Tisa L.S."/>
            <person name="Svistoonoff S."/>
            <person name="Hocher V."/>
            <person name="Fall S."/>
            <person name="Zaiya A."/>
            <person name="Naing D."/>
            <person name="Niang N."/>
            <person name="Diouf A."/>
            <person name="Dasylva M.C."/>
            <person name="Toure O."/>
            <person name="Gueye M."/>
            <person name="Gully D."/>
            <person name="Tisseyre P."/>
            <person name="Simpson S."/>
            <person name="Morris K."/>
            <person name="Thomas W.K."/>
        </authorList>
    </citation>
    <scope>NUCLEOTIDE SEQUENCE [LARGE SCALE GENOMIC DNA]</scope>
    <source>
        <strain evidence="1 2">ISRA400</strain>
    </source>
</reference>
<protein>
    <submittedName>
        <fullName evidence="1">Uncharacterized protein</fullName>
    </submittedName>
</protein>
<feature type="non-terminal residue" evidence="1">
    <location>
        <position position="92"/>
    </location>
</feature>
<accession>A0ABS4AA08</accession>
<gene>
    <name evidence="1" type="ORF">JWS04_36965</name>
</gene>
<comment type="caution">
    <text evidence="1">The sequence shown here is derived from an EMBL/GenBank/DDBJ whole genome shotgun (WGS) entry which is preliminary data.</text>
</comment>
<name>A0ABS4AA08_9BRAD</name>
<dbReference type="Proteomes" id="UP000669317">
    <property type="component" value="Unassembled WGS sequence"/>
</dbReference>